<feature type="signal peptide" evidence="1">
    <location>
        <begin position="1"/>
        <end position="27"/>
    </location>
</feature>
<name>A0A5C5RMS1_9ACTN</name>
<dbReference type="Proteomes" id="UP000319792">
    <property type="component" value="Unassembled WGS sequence"/>
</dbReference>
<protein>
    <submittedName>
        <fullName evidence="2">Uncharacterized protein</fullName>
    </submittedName>
</protein>
<comment type="caution">
    <text evidence="2">The sequence shown here is derived from an EMBL/GenBank/DDBJ whole genome shotgun (WGS) entry which is preliminary data.</text>
</comment>
<gene>
    <name evidence="2" type="ORF">FK268_10045</name>
</gene>
<organism evidence="2 3">
    <name type="scientific">Tsukamurella sputi</name>
    <dbReference type="NCBI Taxonomy" id="2591848"/>
    <lineage>
        <taxon>Bacteria</taxon>
        <taxon>Bacillati</taxon>
        <taxon>Actinomycetota</taxon>
        <taxon>Actinomycetes</taxon>
        <taxon>Mycobacteriales</taxon>
        <taxon>Tsukamurellaceae</taxon>
        <taxon>Tsukamurella</taxon>
    </lineage>
</organism>
<reference evidence="2 3" key="1">
    <citation type="submission" date="2019-08" db="EMBL/GenBank/DDBJ databases">
        <title>Tsukamurella conjunctivitidis sp. nov., Tsukamurella assacharolytica sp. nov. and Tsukamurella sputae sp. nov. isolated from patients with conjunctivitis, bacteraemia (lymphoma) and respiratory infection (sputum) in Hong Kong.</title>
        <authorList>
            <person name="Fok K.M.N."/>
            <person name="Fong J.Y.H."/>
        </authorList>
    </citation>
    <scope>NUCLEOTIDE SEQUENCE [LARGE SCALE GENOMIC DNA]</scope>
    <source>
        <strain evidence="2 3">HKU70</strain>
    </source>
</reference>
<sequence>MNKSTRFGAALALSVLAAATVGTTASAETITYGRGPNFEFRDPGLGTTVYFTPGHPAHNVRLWADNEAGGLTFSVRMFSGDEMVWSAADQSDRVYFVGSNVTRIQMSRDCMCAGRNGVQARG</sequence>
<dbReference type="EMBL" id="VIGV01000003">
    <property type="protein sequence ID" value="TWS23980.1"/>
    <property type="molecule type" value="Genomic_DNA"/>
</dbReference>
<keyword evidence="1" id="KW-0732">Signal</keyword>
<keyword evidence="3" id="KW-1185">Reference proteome</keyword>
<evidence type="ECO:0000313" key="3">
    <source>
        <dbReference type="Proteomes" id="UP000319792"/>
    </source>
</evidence>
<dbReference type="RefSeq" id="WP_146433636.1">
    <property type="nucleotide sequence ID" value="NZ_VIGV01000003.1"/>
</dbReference>
<dbReference type="OrthoDB" id="5193758at2"/>
<evidence type="ECO:0000256" key="1">
    <source>
        <dbReference type="SAM" id="SignalP"/>
    </source>
</evidence>
<proteinExistence type="predicted"/>
<feature type="chain" id="PRO_5022995375" evidence="1">
    <location>
        <begin position="28"/>
        <end position="122"/>
    </location>
</feature>
<dbReference type="AlphaFoldDB" id="A0A5C5RMS1"/>
<accession>A0A5C5RMS1</accession>
<evidence type="ECO:0000313" key="2">
    <source>
        <dbReference type="EMBL" id="TWS23980.1"/>
    </source>
</evidence>